<organism evidence="1 2">
    <name type="scientific">Mesorhizobium australicum</name>
    <dbReference type="NCBI Taxonomy" id="536018"/>
    <lineage>
        <taxon>Bacteria</taxon>
        <taxon>Pseudomonadati</taxon>
        <taxon>Pseudomonadota</taxon>
        <taxon>Alphaproteobacteria</taxon>
        <taxon>Hyphomicrobiales</taxon>
        <taxon>Phyllobacteriaceae</taxon>
        <taxon>Mesorhizobium</taxon>
    </lineage>
</organism>
<accession>A0ACC6T6Y8</accession>
<reference evidence="1 2" key="1">
    <citation type="journal article" date="2024" name="Proc. Natl. Acad. Sci. U.S.A.">
        <title>The evolutionary genomics of adaptation to stress in wild rhizobium bacteria.</title>
        <authorList>
            <person name="Kehlet-Delgado H."/>
            <person name="Montoya A.P."/>
            <person name="Jensen K.T."/>
            <person name="Wendlandt C.E."/>
            <person name="Dexheimer C."/>
            <person name="Roberts M."/>
            <person name="Torres Martinez L."/>
            <person name="Friesen M.L."/>
            <person name="Griffitts J.S."/>
            <person name="Porter S.S."/>
        </authorList>
    </citation>
    <scope>NUCLEOTIDE SEQUENCE [LARGE SCALE GENOMIC DNA]</scope>
    <source>
        <strain evidence="1 2">M0468</strain>
    </source>
</reference>
<dbReference type="EMBL" id="JAMYRI010000023">
    <property type="protein sequence ID" value="MER9287696.1"/>
    <property type="molecule type" value="Genomic_DNA"/>
</dbReference>
<comment type="caution">
    <text evidence="1">The sequence shown here is derived from an EMBL/GenBank/DDBJ whole genome shotgun (WGS) entry which is preliminary data.</text>
</comment>
<gene>
    <name evidence="1" type="ORF">NKI81_27865</name>
</gene>
<sequence length="409" mass="43107">MYGLLHGVRVIEGASFIAAPYCALSLAQLGAEVIRFDAVGGGPDFHRWPRSPGGGSFYWEGLNKSKKSIAINLADPRGCELAAALVTAPGEGGGIFVTNYPVAGFLSHDRLAARRPDLITARIMGHADGGNAVDYTVNCAMGVPMMTGPAEKPNDPVNHVLPAWDLLAGSTAATSVLAALINRRATGLGQEIRVPLSDIAAATLGTLGQVAEVVVSGRDRPKIGNDLFGAFGRDFVTADGQRLMIVAITSRQWSGLVEALAIQAGVAALEAELGVSFAQDEGLRYEHRDRLGALVEYAVLNSAARLTARLDEAGACWGPYRTLSEAVAKEKPFLPEGELFTDVDHVCGHTYPTPGYPATFRGLLRQTPVRAPKLGEHTEEVLAGVLSLPSHEIAALHDRGVVQSPGAHA</sequence>
<keyword evidence="1" id="KW-0808">Transferase</keyword>
<protein>
    <submittedName>
        <fullName evidence="1">CoA transferase</fullName>
    </submittedName>
</protein>
<dbReference type="Proteomes" id="UP001480082">
    <property type="component" value="Unassembled WGS sequence"/>
</dbReference>
<proteinExistence type="predicted"/>
<evidence type="ECO:0000313" key="1">
    <source>
        <dbReference type="EMBL" id="MER9287696.1"/>
    </source>
</evidence>
<name>A0ACC6T6Y8_9HYPH</name>
<keyword evidence="2" id="KW-1185">Reference proteome</keyword>
<evidence type="ECO:0000313" key="2">
    <source>
        <dbReference type="Proteomes" id="UP001480082"/>
    </source>
</evidence>